<reference evidence="3 4" key="1">
    <citation type="submission" date="2015-12" db="EMBL/GenBank/DDBJ databases">
        <title>The genome of Folsomia candida.</title>
        <authorList>
            <person name="Faddeeva A."/>
            <person name="Derks M.F."/>
            <person name="Anvar Y."/>
            <person name="Smit S."/>
            <person name="Van Straalen N."/>
            <person name="Roelofs D."/>
        </authorList>
    </citation>
    <scope>NUCLEOTIDE SEQUENCE [LARGE SCALE GENOMIC DNA]</scope>
    <source>
        <strain evidence="3 4">VU population</strain>
        <tissue evidence="3">Whole body</tissue>
    </source>
</reference>
<dbReference type="GO" id="GO:0062129">
    <property type="term" value="C:chitin-based extracellular matrix"/>
    <property type="evidence" value="ECO:0007669"/>
    <property type="project" value="TreeGrafter"/>
</dbReference>
<dbReference type="InterPro" id="IPR031311">
    <property type="entry name" value="CHIT_BIND_RR_consensus"/>
</dbReference>
<dbReference type="InterPro" id="IPR050468">
    <property type="entry name" value="Cuticle_Struct_Prot"/>
</dbReference>
<keyword evidence="1 2" id="KW-0193">Cuticle</keyword>
<dbReference type="STRING" id="158441.A0A226CZ20"/>
<evidence type="ECO:0000256" key="2">
    <source>
        <dbReference type="PROSITE-ProRule" id="PRU00497"/>
    </source>
</evidence>
<dbReference type="OMA" id="THYTADH"/>
<accession>A0A226CZ20</accession>
<dbReference type="PANTHER" id="PTHR10380:SF196">
    <property type="entry name" value="CUTICULAR PROTEIN 72EA"/>
    <property type="match status" value="1"/>
</dbReference>
<dbReference type="PROSITE" id="PS51155">
    <property type="entry name" value="CHIT_BIND_RR_2"/>
    <property type="match status" value="1"/>
</dbReference>
<evidence type="ECO:0000313" key="3">
    <source>
        <dbReference type="EMBL" id="OXA37651.1"/>
    </source>
</evidence>
<keyword evidence="4" id="KW-1185">Reference proteome</keyword>
<evidence type="ECO:0000256" key="1">
    <source>
        <dbReference type="ARBA" id="ARBA00022460"/>
    </source>
</evidence>
<dbReference type="AlphaFoldDB" id="A0A226CZ20"/>
<name>A0A226CZ20_FOLCA</name>
<dbReference type="Pfam" id="PF00379">
    <property type="entry name" value="Chitin_bind_4"/>
    <property type="match status" value="1"/>
</dbReference>
<proteinExistence type="predicted"/>
<dbReference type="InterPro" id="IPR000618">
    <property type="entry name" value="Insect_cuticle"/>
</dbReference>
<dbReference type="OrthoDB" id="6515429at2759"/>
<protein>
    <submittedName>
        <fullName evidence="3">Cuticle protein 7</fullName>
    </submittedName>
</protein>
<organism evidence="3 4">
    <name type="scientific">Folsomia candida</name>
    <name type="common">Springtail</name>
    <dbReference type="NCBI Taxonomy" id="158441"/>
    <lineage>
        <taxon>Eukaryota</taxon>
        <taxon>Metazoa</taxon>
        <taxon>Ecdysozoa</taxon>
        <taxon>Arthropoda</taxon>
        <taxon>Hexapoda</taxon>
        <taxon>Collembola</taxon>
        <taxon>Entomobryomorpha</taxon>
        <taxon>Isotomoidea</taxon>
        <taxon>Isotomidae</taxon>
        <taxon>Proisotominae</taxon>
        <taxon>Folsomia</taxon>
    </lineage>
</organism>
<dbReference type="Proteomes" id="UP000198287">
    <property type="component" value="Unassembled WGS sequence"/>
</dbReference>
<dbReference type="EMBL" id="LNIX01000054">
    <property type="protein sequence ID" value="OXA37651.1"/>
    <property type="molecule type" value="Genomic_DNA"/>
</dbReference>
<dbReference type="PANTHER" id="PTHR10380">
    <property type="entry name" value="CUTICLE PROTEIN"/>
    <property type="match status" value="1"/>
</dbReference>
<dbReference type="PROSITE" id="PS00233">
    <property type="entry name" value="CHIT_BIND_RR_1"/>
    <property type="match status" value="1"/>
</dbReference>
<comment type="caution">
    <text evidence="3">The sequence shown here is derived from an EMBL/GenBank/DDBJ whole genome shotgun (WGS) entry which is preliminary data.</text>
</comment>
<gene>
    <name evidence="3" type="ORF">Fcan01_27572</name>
</gene>
<evidence type="ECO:0000313" key="4">
    <source>
        <dbReference type="Proteomes" id="UP000198287"/>
    </source>
</evidence>
<sequence>MLALFVGQGIVVVQKKRHEWWPSQAKPRRMWYSLILGSVHWVGTFFQYKSIFALNHSSIHATFRPRATTRQPPTKNMKVIAVFAAVLAVSSAQILYNGAGLGLGYSALGYNGLAYNTLGYNGLTYAAAPAVHHVPAVATKTQYHAQDELGQASFGHSEPTQAHSAVRDAAGGVRGTFSYISPEGIPFTTHYTADHNGYRVASNALPVAPAVSIAGPVDTPEVSAAKIQHAAAHAAARSRTKRGVVGTPLISSPAVFRSPATFGYGYTAVAPAHVSYAAPAVTYAAAPAVTYAAAPAVTYAAAAPAVTYTTAHHAPAAVTYAAAAPALTYSAAIAPAATVVAAAPAVRAATLTKVVNTPGHAVSYRVD</sequence>
<dbReference type="GO" id="GO:0008010">
    <property type="term" value="F:structural constituent of chitin-based larval cuticle"/>
    <property type="evidence" value="ECO:0007669"/>
    <property type="project" value="TreeGrafter"/>
</dbReference>